<comment type="function">
    <text evidence="4">Esterase involved in the hydrolysis of xylan, a major structural heterogeneous polysaccharide found in plant biomass representing the second most abundant polysaccharide in the biosphere, after cellulose.</text>
</comment>
<dbReference type="InterPro" id="IPR010126">
    <property type="entry name" value="Esterase_phb"/>
</dbReference>
<dbReference type="GO" id="GO:0045493">
    <property type="term" value="P:xylan catabolic process"/>
    <property type="evidence" value="ECO:0007669"/>
    <property type="project" value="UniProtKB-UniRule"/>
</dbReference>
<evidence type="ECO:0000259" key="6">
    <source>
        <dbReference type="PROSITE" id="PS51164"/>
    </source>
</evidence>
<keyword evidence="4" id="KW-0964">Secreted</keyword>
<evidence type="ECO:0000256" key="2">
    <source>
        <dbReference type="ARBA" id="ARBA00022729"/>
    </source>
</evidence>
<protein>
    <recommendedName>
        <fullName evidence="4">Carboxylic ester hydrolase</fullName>
        <ecNumber evidence="4">3.1.1.-</ecNumber>
    </recommendedName>
</protein>
<evidence type="ECO:0000256" key="5">
    <source>
        <dbReference type="SAM" id="MobiDB-lite"/>
    </source>
</evidence>
<dbReference type="PROSITE" id="PS51164">
    <property type="entry name" value="CBM1_2"/>
    <property type="match status" value="1"/>
</dbReference>
<feature type="chain" id="PRO_5043107316" description="Carboxylic ester hydrolase" evidence="4">
    <location>
        <begin position="18"/>
        <end position="365"/>
    </location>
</feature>
<comment type="similarity">
    <text evidence="4">Belongs to the carbohydrate esterase 1 (CE1) family.</text>
</comment>
<dbReference type="InterPro" id="IPR029058">
    <property type="entry name" value="AB_hydrolase_fold"/>
</dbReference>
<keyword evidence="4" id="KW-0624">Polysaccharide degradation</keyword>
<dbReference type="PANTHER" id="PTHR43037">
    <property type="entry name" value="UNNAMED PRODUCT-RELATED"/>
    <property type="match status" value="1"/>
</dbReference>
<dbReference type="Pfam" id="PF00734">
    <property type="entry name" value="CBM_1"/>
    <property type="match status" value="1"/>
</dbReference>
<evidence type="ECO:0000313" key="7">
    <source>
        <dbReference type="EMBL" id="GJJ11354.1"/>
    </source>
</evidence>
<keyword evidence="4" id="KW-0119">Carbohydrate metabolism</keyword>
<dbReference type="Pfam" id="PF10503">
    <property type="entry name" value="Esterase_PHB"/>
    <property type="match status" value="1"/>
</dbReference>
<proteinExistence type="inferred from homology"/>
<feature type="compositionally biased region" description="Low complexity" evidence="5">
    <location>
        <begin position="320"/>
        <end position="330"/>
    </location>
</feature>
<keyword evidence="3 4" id="KW-0378">Hydrolase</keyword>
<dbReference type="Proteomes" id="UP001050691">
    <property type="component" value="Unassembled WGS sequence"/>
</dbReference>
<gene>
    <name evidence="7" type="ORF">Clacol_005586</name>
</gene>
<feature type="domain" description="CBM1" evidence="6">
    <location>
        <begin position="329"/>
        <end position="365"/>
    </location>
</feature>
<feature type="signal peptide" evidence="4">
    <location>
        <begin position="1"/>
        <end position="17"/>
    </location>
</feature>
<dbReference type="SMART" id="SM00236">
    <property type="entry name" value="fCBD"/>
    <property type="match status" value="1"/>
</dbReference>
<reference evidence="7" key="1">
    <citation type="submission" date="2021-10" db="EMBL/GenBank/DDBJ databases">
        <title>De novo Genome Assembly of Clathrus columnatus (Basidiomycota, Fungi) Using Illumina and Nanopore Sequence Data.</title>
        <authorList>
            <person name="Ogiso-Tanaka E."/>
            <person name="Itagaki H."/>
            <person name="Hosoya T."/>
            <person name="Hosaka K."/>
        </authorList>
    </citation>
    <scope>NUCLEOTIDE SEQUENCE</scope>
    <source>
        <strain evidence="7">MO-923</strain>
    </source>
</reference>
<dbReference type="GO" id="GO:0052689">
    <property type="term" value="F:carboxylic ester hydrolase activity"/>
    <property type="evidence" value="ECO:0007669"/>
    <property type="project" value="UniProtKB-KW"/>
</dbReference>
<dbReference type="Gene3D" id="3.40.50.1820">
    <property type="entry name" value="alpha/beta hydrolase"/>
    <property type="match status" value="1"/>
</dbReference>
<dbReference type="PROSITE" id="PS00562">
    <property type="entry name" value="CBM1_1"/>
    <property type="match status" value="1"/>
</dbReference>
<keyword evidence="1 4" id="KW-0719">Serine esterase</keyword>
<dbReference type="GO" id="GO:0030248">
    <property type="term" value="F:cellulose binding"/>
    <property type="evidence" value="ECO:0007669"/>
    <property type="project" value="InterPro"/>
</dbReference>
<feature type="region of interest" description="Disordered" evidence="5">
    <location>
        <begin position="302"/>
        <end position="330"/>
    </location>
</feature>
<comment type="subcellular location">
    <subcellularLocation>
        <location evidence="4">Secreted</location>
    </subcellularLocation>
</comment>
<comment type="caution">
    <text evidence="7">The sequence shown here is derived from an EMBL/GenBank/DDBJ whole genome shotgun (WGS) entry which is preliminary data.</text>
</comment>
<dbReference type="InterPro" id="IPR050955">
    <property type="entry name" value="Plant_Biomass_Hydrol_Est"/>
</dbReference>
<organism evidence="7 8">
    <name type="scientific">Clathrus columnatus</name>
    <dbReference type="NCBI Taxonomy" id="1419009"/>
    <lineage>
        <taxon>Eukaryota</taxon>
        <taxon>Fungi</taxon>
        <taxon>Dikarya</taxon>
        <taxon>Basidiomycota</taxon>
        <taxon>Agaricomycotina</taxon>
        <taxon>Agaricomycetes</taxon>
        <taxon>Phallomycetidae</taxon>
        <taxon>Phallales</taxon>
        <taxon>Clathraceae</taxon>
        <taxon>Clathrus</taxon>
    </lineage>
</organism>
<dbReference type="SUPFAM" id="SSF53474">
    <property type="entry name" value="alpha/beta-Hydrolases"/>
    <property type="match status" value="2"/>
</dbReference>
<accession>A0AAV5A9S5</accession>
<keyword evidence="2 4" id="KW-0732">Signal</keyword>
<evidence type="ECO:0000256" key="1">
    <source>
        <dbReference type="ARBA" id="ARBA00022487"/>
    </source>
</evidence>
<name>A0AAV5A9S5_9AGAM</name>
<dbReference type="EMBL" id="BPWL01000006">
    <property type="protein sequence ID" value="GJJ11354.1"/>
    <property type="molecule type" value="Genomic_DNA"/>
</dbReference>
<evidence type="ECO:0000313" key="8">
    <source>
        <dbReference type="Proteomes" id="UP001050691"/>
    </source>
</evidence>
<dbReference type="PANTHER" id="PTHR43037:SF5">
    <property type="entry name" value="FERULOYL ESTERASE"/>
    <property type="match status" value="1"/>
</dbReference>
<dbReference type="NCBIfam" id="TIGR01840">
    <property type="entry name" value="esterase_phb"/>
    <property type="match status" value="1"/>
</dbReference>
<dbReference type="InterPro" id="IPR000254">
    <property type="entry name" value="CBD"/>
</dbReference>
<dbReference type="EC" id="3.1.1.-" evidence="4"/>
<evidence type="ECO:0000256" key="4">
    <source>
        <dbReference type="RuleBase" id="RU367147"/>
    </source>
</evidence>
<evidence type="ECO:0000256" key="3">
    <source>
        <dbReference type="ARBA" id="ARBA00022801"/>
    </source>
</evidence>
<sequence length="365" mass="38619">MFFKAFQSLTLIATAYAATLQQFTGNFGSNPTGVGFYYYKPATLQNPPPVLVAAHECTGSAEGYFGETTWSSLADQYGFYVIYPNAPTAGGCWDVHTNATLTHNGGGDSLGIVSMVRYAISNWGVDSTRAFVSGTSSGAMMTNVLIGAYPDVFAGGAAFSGVPFGCFAGPNAWNTQCALGELIMTPQQWGQLVFNAYPGYTGPRPSMQVWHGTADTTLYPQNYYEEVGIPNNTYGGIRINLIVKQWTDVLGYSQTPTSVEVNNPQAEYNRSIYGPKFQAILAQGVGHTVPVHETDTLAFFGLGSGSTSSSPTTTPPPVTSPTSSPPSGGTVAHWGQCGGIGWTGGTVCQAPYTCQAANAYYSQCL</sequence>
<dbReference type="AlphaFoldDB" id="A0AAV5A9S5"/>
<keyword evidence="8" id="KW-1185">Reference proteome</keyword>
<dbReference type="GO" id="GO:0005576">
    <property type="term" value="C:extracellular region"/>
    <property type="evidence" value="ECO:0007669"/>
    <property type="project" value="UniProtKB-SubCell"/>
</dbReference>